<dbReference type="SMART" id="SM00061">
    <property type="entry name" value="MATH"/>
    <property type="match status" value="1"/>
</dbReference>
<dbReference type="GO" id="GO:0006508">
    <property type="term" value="P:proteolysis"/>
    <property type="evidence" value="ECO:0007669"/>
    <property type="project" value="UniProtKB-KW"/>
</dbReference>
<dbReference type="FunFam" id="3.90.70.10:FF:000002">
    <property type="entry name" value="Ubiquitin carboxyl-terminal hydrolase 13"/>
    <property type="match status" value="1"/>
</dbReference>
<dbReference type="PANTHER" id="PTHR24006:SF942">
    <property type="entry name" value="UBIQUITIN C-TERMINAL HYDROLASE 12"/>
    <property type="match status" value="1"/>
</dbReference>
<feature type="coiled-coil region" evidence="6">
    <location>
        <begin position="633"/>
        <end position="661"/>
    </location>
</feature>
<feature type="compositionally biased region" description="Basic and acidic residues" evidence="7">
    <location>
        <begin position="785"/>
        <end position="798"/>
    </location>
</feature>
<dbReference type="GO" id="GO:0016579">
    <property type="term" value="P:protein deubiquitination"/>
    <property type="evidence" value="ECO:0007669"/>
    <property type="project" value="InterPro"/>
</dbReference>
<sequence>MLVPNTDLLEGLQPMEVAQAETTSTVEAQAMDDPPSARFTWTIDNFSRLNTKMLYSDVFLVGGYKWRILVFPKGNNVDYLSMYLDVADSTILPYGWSRYTQFSLSVINQIHNKYSIRKETQHQFNARESDWGFTSFMCLGELYEPGRGNLVNDTCIVEADVGVRRVVDYWSHDLKKETGFVGLKNQGATSYMNSLLQTLYHIPYFRKNVYHMPTTENDMPTGSIPLALQSLFYELQYSDTSVATKELTKSFGWDTYDSFMQHDVQELNRVLSEKLEDKMKGTVVEGTIQQLFEGHHMNYIECINVNYKSTRKESFYDLQLDVKGCRDVYASFDKYVEVEHLEVDNKYHAERYGLQDARKGVLFIDFPPVLQLQLKRFMRDTMVKEGGNDRIWNLRFHRDFHERELEAAFSILIQSHWCLNGNGKFDTRSYYHNMRGEAASNFPWKGVWKAKIPKRVAFFVWTAVHGQILTLDNLMLRGCILVNRCCMCHRNEETVDHLLLHCPINDRYEFPLELDLDRENGKYLSPYADKTVRNLYILHSVLVHSGGVHGGHYYAYIRPTLSDQWFKFDDERVTKEDVKRALEEQYGGEEELPSANPGFNNSPFKFTKYSNAYMLVYIRESEKEKIICNVDEKDIAEHLRIRLKKEQEEKEQKRKEKAEAHLYTIIKVARNEDLLEQIGRDIYFDLVDHDKVHSFRIQKQISFNLFKEEVAKELGIPVQFQRFWLWAKRQNHTYRPNRPLTPQEEAQSVNLRKSEIVLVGVVQRVEELAMDLCCKSMSAEHLEQLRQKQKVKPKDAAETPKQSAILPQKGVGELEQDENKFDHGKVDTKCVKRERQRPHRRANRESLRSRRSDRVSSSPPRDGFQNDFGLKDTPKAYPGLLSWSNSTSASRIDRFLFSPVLAEYFTHFSQKRLPRVLSDHFPILLESGSHRRGRIPFHFENTWLKAEGFLDKVKSWWENYHFQGTPSYILAKKLIALKSDLKKWNETDFGNIAAKEQLIWSKLKVLDLKEDHHPLTEEEKLEKITLRSELEKATLLEEISWRQKSRVLYIKIADHIEHFYMNLYSEQQVQHPFPDVLDFPRISGDNLVWLERPFEEAEIFEVIKEFNGDKSPRPDGQYEKSLNATFIALIPKKAIAVKVKDFRPISLVGGVYKILAKVLAIRLHMVLGEIISAPQNAFVLNRCLSVVDFLISGVYRFLFVYLRDVHNRELEAFRSFINTIYSTPIRGIGEDKRCWLPCKSKGFTVSAYYHLLVGHSEQFFLWKSIWKQKIPSRVAFFVWIAALGKCLTIDNLRKRKVGQLREVSDKANNAELKLFLEVELGQDLQPVPPPERTKEDILLFFKLYDPSKEELRYVGRLFVKVSGKPVEILPKLNEMAGFSADEEIELYEEIKFEPAIICECIDKTFTFRVSQLEDGDIVCFQKSPQVGSSDQYRYPDVPSFLDYVQNRQVVESVPRAQTKTKVTPSTQEASVQEMTSNEKTESNAESGDSNRVYVENPQKKEDFARATSKDQEGESTQTDSDPLFSLLSPDLRATCSQLLSKYPEMMKDTNKWTLSLRGFLLGQIGFVVSQLQSKGKENCLDLPFDAFLSTLSEAEGLSVNVGWLKSRVTTLRDLKKAGSSVHSSLSSLRELRAKESSCINKAKETESALEVHGTSITQLQESINRLKVELTSKQEVNSALQAQLEGVTAERSYLRKEIEKLEGELGALSHPDFSFENISSLTNII</sequence>
<dbReference type="PROSITE" id="PS00973">
    <property type="entry name" value="USP_2"/>
    <property type="match status" value="1"/>
</dbReference>
<evidence type="ECO:0000256" key="4">
    <source>
        <dbReference type="ARBA" id="ARBA00022801"/>
    </source>
</evidence>
<keyword evidence="5" id="KW-0788">Thiol protease</keyword>
<dbReference type="SUPFAM" id="SSF49599">
    <property type="entry name" value="TRAF domain-like"/>
    <property type="match status" value="1"/>
</dbReference>
<dbReference type="SUPFAM" id="SSF56219">
    <property type="entry name" value="DNase I-like"/>
    <property type="match status" value="1"/>
</dbReference>
<evidence type="ECO:0000256" key="6">
    <source>
        <dbReference type="SAM" id="Coils"/>
    </source>
</evidence>
<reference evidence="10 11" key="1">
    <citation type="journal article" date="2016" name="G3 (Bethesda)">
        <title>First Draft Assembly and Annotation of the Genome of a California Endemic Oak Quercus lobata Nee (Fagaceae).</title>
        <authorList>
            <person name="Sork V.L."/>
            <person name="Fitz-Gibbon S.T."/>
            <person name="Puiu D."/>
            <person name="Crepeau M."/>
            <person name="Gugger P.F."/>
            <person name="Sherman R."/>
            <person name="Stevens K."/>
            <person name="Langley C.H."/>
            <person name="Pellegrini M."/>
            <person name="Salzberg S.L."/>
        </authorList>
    </citation>
    <scope>NUCLEOTIDE SEQUENCE [LARGE SCALE GENOMIC DNA]</scope>
    <source>
        <strain evidence="10 11">cv. SW786</strain>
    </source>
</reference>
<dbReference type="Pfam" id="PF13966">
    <property type="entry name" value="zf-RVT"/>
    <property type="match status" value="1"/>
</dbReference>
<dbReference type="InterPro" id="IPR018200">
    <property type="entry name" value="USP_CS"/>
</dbReference>
<keyword evidence="3" id="KW-0833">Ubl conjugation pathway</keyword>
<dbReference type="GO" id="GO:0004843">
    <property type="term" value="F:cysteine-type deubiquitinase activity"/>
    <property type="evidence" value="ECO:0007669"/>
    <property type="project" value="InterPro"/>
</dbReference>
<evidence type="ECO:0000256" key="5">
    <source>
        <dbReference type="ARBA" id="ARBA00022807"/>
    </source>
</evidence>
<keyword evidence="6" id="KW-0175">Coiled coil</keyword>
<proteinExistence type="inferred from homology"/>
<dbReference type="EnsemblPlants" id="QL04p049443:mrna">
    <property type="protein sequence ID" value="QL04p049443:mrna"/>
    <property type="gene ID" value="QL04p049443"/>
</dbReference>
<feature type="region of interest" description="Disordered" evidence="7">
    <location>
        <begin position="1455"/>
        <end position="1524"/>
    </location>
</feature>
<dbReference type="Gene3D" id="3.10.20.90">
    <property type="entry name" value="Phosphatidylinositol 3-kinase Catalytic Subunit, Chain A, domain 1"/>
    <property type="match status" value="1"/>
</dbReference>
<organism evidence="10 11">
    <name type="scientific">Quercus lobata</name>
    <name type="common">Valley oak</name>
    <dbReference type="NCBI Taxonomy" id="97700"/>
    <lineage>
        <taxon>Eukaryota</taxon>
        <taxon>Viridiplantae</taxon>
        <taxon>Streptophyta</taxon>
        <taxon>Embryophyta</taxon>
        <taxon>Tracheophyta</taxon>
        <taxon>Spermatophyta</taxon>
        <taxon>Magnoliopsida</taxon>
        <taxon>eudicotyledons</taxon>
        <taxon>Gunneridae</taxon>
        <taxon>Pentapetalae</taxon>
        <taxon>rosids</taxon>
        <taxon>fabids</taxon>
        <taxon>Fagales</taxon>
        <taxon>Fagaceae</taxon>
        <taxon>Quercus</taxon>
    </lineage>
</organism>
<evidence type="ECO:0000259" key="9">
    <source>
        <dbReference type="PROSITE" id="PS50235"/>
    </source>
</evidence>
<evidence type="ECO:0000313" key="10">
    <source>
        <dbReference type="EnsemblPlants" id="QL04p049443:mrna"/>
    </source>
</evidence>
<evidence type="ECO:0000256" key="7">
    <source>
        <dbReference type="SAM" id="MobiDB-lite"/>
    </source>
</evidence>
<keyword evidence="4" id="KW-0378">Hydrolase</keyword>
<dbReference type="PROSITE" id="PS50235">
    <property type="entry name" value="USP_3"/>
    <property type="match status" value="1"/>
</dbReference>
<evidence type="ECO:0000313" key="11">
    <source>
        <dbReference type="Proteomes" id="UP000594261"/>
    </source>
</evidence>
<feature type="compositionally biased region" description="Polar residues" evidence="7">
    <location>
        <begin position="1455"/>
        <end position="1475"/>
    </location>
</feature>
<feature type="compositionally biased region" description="Basic and acidic residues" evidence="7">
    <location>
        <begin position="1497"/>
        <end position="1512"/>
    </location>
</feature>
<comment type="similarity">
    <text evidence="1">Belongs to the peptidase C19 family.</text>
</comment>
<feature type="region of interest" description="Disordered" evidence="7">
    <location>
        <begin position="785"/>
        <end position="870"/>
    </location>
</feature>
<evidence type="ECO:0000259" key="8">
    <source>
        <dbReference type="PROSITE" id="PS50144"/>
    </source>
</evidence>
<dbReference type="FunFam" id="2.60.210.10:FF:000005">
    <property type="entry name" value="Ubiquitin carboxyl-terminal hydrolase 13"/>
    <property type="match status" value="1"/>
</dbReference>
<dbReference type="InterPro" id="IPR008974">
    <property type="entry name" value="TRAF-like"/>
</dbReference>
<dbReference type="GO" id="GO:0005829">
    <property type="term" value="C:cytosol"/>
    <property type="evidence" value="ECO:0007669"/>
    <property type="project" value="TreeGrafter"/>
</dbReference>
<dbReference type="Pfam" id="PF00443">
    <property type="entry name" value="UCH"/>
    <property type="match status" value="1"/>
</dbReference>
<evidence type="ECO:0000256" key="1">
    <source>
        <dbReference type="ARBA" id="ARBA00009085"/>
    </source>
</evidence>
<dbReference type="Proteomes" id="UP000594261">
    <property type="component" value="Chromosome 4"/>
</dbReference>
<dbReference type="Gramene" id="QL04p049443:mrna">
    <property type="protein sequence ID" value="QL04p049443:mrna"/>
    <property type="gene ID" value="QL04p049443"/>
</dbReference>
<dbReference type="InterPro" id="IPR050164">
    <property type="entry name" value="Peptidase_C19"/>
</dbReference>
<dbReference type="InterPro" id="IPR024729">
    <property type="entry name" value="USP7_ICP0-binding_dom"/>
</dbReference>
<dbReference type="InParanoid" id="A0A7N2R397"/>
<feature type="compositionally biased region" description="Basic and acidic residues" evidence="7">
    <location>
        <begin position="817"/>
        <end position="833"/>
    </location>
</feature>
<dbReference type="InterPro" id="IPR002083">
    <property type="entry name" value="MATH/TRAF_dom"/>
</dbReference>
<dbReference type="Pfam" id="PF22486">
    <property type="entry name" value="MATH_2"/>
    <property type="match status" value="1"/>
</dbReference>
<feature type="coiled-coil region" evidence="6">
    <location>
        <begin position="1656"/>
        <end position="1704"/>
    </location>
</feature>
<dbReference type="EMBL" id="LRBV02000004">
    <property type="status" value="NOT_ANNOTATED_CDS"/>
    <property type="molecule type" value="Genomic_DNA"/>
</dbReference>
<dbReference type="GO" id="GO:0005634">
    <property type="term" value="C:nucleus"/>
    <property type="evidence" value="ECO:0007669"/>
    <property type="project" value="TreeGrafter"/>
</dbReference>
<evidence type="ECO:0000256" key="3">
    <source>
        <dbReference type="ARBA" id="ARBA00022786"/>
    </source>
</evidence>
<reference evidence="10" key="2">
    <citation type="submission" date="2021-01" db="UniProtKB">
        <authorList>
            <consortium name="EnsemblPlants"/>
        </authorList>
    </citation>
    <scope>IDENTIFICATION</scope>
</reference>
<dbReference type="InterPro" id="IPR001394">
    <property type="entry name" value="Peptidase_C19_UCH"/>
</dbReference>
<keyword evidence="2" id="KW-0645">Protease</keyword>
<evidence type="ECO:0008006" key="12">
    <source>
        <dbReference type="Google" id="ProtNLM"/>
    </source>
</evidence>
<dbReference type="SUPFAM" id="SSF54001">
    <property type="entry name" value="Cysteine proteinases"/>
    <property type="match status" value="2"/>
</dbReference>
<dbReference type="Gene3D" id="3.60.10.10">
    <property type="entry name" value="Endonuclease/exonuclease/phosphatase"/>
    <property type="match status" value="1"/>
</dbReference>
<dbReference type="PROSITE" id="PS50144">
    <property type="entry name" value="MATH"/>
    <property type="match status" value="1"/>
</dbReference>
<dbReference type="CDD" id="cd00121">
    <property type="entry name" value="MATH"/>
    <property type="match status" value="1"/>
</dbReference>
<evidence type="ECO:0000256" key="2">
    <source>
        <dbReference type="ARBA" id="ARBA00022670"/>
    </source>
</evidence>
<protein>
    <recommendedName>
        <fullName evidence="12">Ubiquitinyl hydrolase 1</fullName>
    </recommendedName>
</protein>
<dbReference type="Gene3D" id="2.60.210.10">
    <property type="entry name" value="Apoptosis, Tumor Necrosis Factor Receptor Associated Protein 2, Chain A"/>
    <property type="match status" value="1"/>
</dbReference>
<dbReference type="InterPro" id="IPR038765">
    <property type="entry name" value="Papain-like_cys_pep_sf"/>
</dbReference>
<dbReference type="Pfam" id="PF12436">
    <property type="entry name" value="USP7_ICP0_bdg"/>
    <property type="match status" value="1"/>
</dbReference>
<name>A0A7N2R397_QUELO</name>
<dbReference type="Gene3D" id="3.90.70.10">
    <property type="entry name" value="Cysteine proteinases"/>
    <property type="match status" value="2"/>
</dbReference>
<dbReference type="PANTHER" id="PTHR24006">
    <property type="entry name" value="UBIQUITIN CARBOXYL-TERMINAL HYDROLASE"/>
    <property type="match status" value="1"/>
</dbReference>
<feature type="domain" description="USP" evidence="9">
    <location>
        <begin position="181"/>
        <end position="620"/>
    </location>
</feature>
<keyword evidence="11" id="KW-1185">Reference proteome</keyword>
<dbReference type="FunFam" id="3.10.20.90:FF:000050">
    <property type="entry name" value="Ubiquitin carboxyl-terminal hydrolase 13"/>
    <property type="match status" value="1"/>
</dbReference>
<dbReference type="InterPro" id="IPR028889">
    <property type="entry name" value="USP"/>
</dbReference>
<feature type="domain" description="MATH" evidence="8">
    <location>
        <begin position="36"/>
        <end position="161"/>
    </location>
</feature>
<feature type="compositionally biased region" description="Basic and acidic residues" evidence="7">
    <location>
        <begin position="843"/>
        <end position="854"/>
    </location>
</feature>
<dbReference type="InterPro" id="IPR026960">
    <property type="entry name" value="RVT-Znf"/>
</dbReference>
<accession>A0A7N2R397</accession>
<dbReference type="InterPro" id="IPR036691">
    <property type="entry name" value="Endo/exonu/phosph_ase_sf"/>
</dbReference>
<dbReference type="GO" id="GO:0031647">
    <property type="term" value="P:regulation of protein stability"/>
    <property type="evidence" value="ECO:0007669"/>
    <property type="project" value="TreeGrafter"/>
</dbReference>
<dbReference type="CDD" id="cd02659">
    <property type="entry name" value="peptidase_C19C"/>
    <property type="match status" value="1"/>
</dbReference>